<protein>
    <recommendedName>
        <fullName evidence="5">ApeA N-terminal domain-containing protein</fullName>
    </recommendedName>
</protein>
<comment type="caution">
    <text evidence="3">The sequence shown here is derived from an EMBL/GenBank/DDBJ whole genome shotgun (WGS) entry which is preliminary data.</text>
</comment>
<evidence type="ECO:0008006" key="5">
    <source>
        <dbReference type="Google" id="ProtNLM"/>
    </source>
</evidence>
<dbReference type="RefSeq" id="WP_156867223.1">
    <property type="nucleotide sequence ID" value="NZ_WEIK01000006.1"/>
</dbReference>
<evidence type="ECO:0000259" key="1">
    <source>
        <dbReference type="Pfam" id="PF18739"/>
    </source>
</evidence>
<dbReference type="InterPro" id="IPR041223">
    <property type="entry name" value="ApeA_NTD"/>
</dbReference>
<dbReference type="Proteomes" id="UP000440965">
    <property type="component" value="Unassembled WGS sequence"/>
</dbReference>
<name>A0A7X3F1V2_9PSED</name>
<dbReference type="Pfam" id="PF18862">
    <property type="entry name" value="ApeA_NTD1"/>
    <property type="match status" value="1"/>
</dbReference>
<feature type="domain" description="Apea-like HEPN" evidence="1">
    <location>
        <begin position="312"/>
        <end position="444"/>
    </location>
</feature>
<proteinExistence type="predicted"/>
<dbReference type="AlphaFoldDB" id="A0A7X3F1V2"/>
<dbReference type="InterPro" id="IPR041229">
    <property type="entry name" value="HEPN_Apea"/>
</dbReference>
<gene>
    <name evidence="3" type="ORF">F9Z43_09430</name>
</gene>
<dbReference type="EMBL" id="WEIK01000006">
    <property type="protein sequence ID" value="MVF49539.1"/>
    <property type="molecule type" value="Genomic_DNA"/>
</dbReference>
<accession>A0A7X3F1V2</accession>
<dbReference type="Pfam" id="PF18739">
    <property type="entry name" value="HEPN_Apea"/>
    <property type="match status" value="1"/>
</dbReference>
<feature type="domain" description="ApeA N-terminal" evidence="2">
    <location>
        <begin position="8"/>
        <end position="282"/>
    </location>
</feature>
<reference evidence="3 4" key="1">
    <citation type="submission" date="2019-10" db="EMBL/GenBank/DDBJ databases">
        <title>XDR Pseudomonas monteilii producing IMP-16 from LCR.</title>
        <authorList>
            <person name="Ballaben A."/>
            <person name="Doi Y."/>
        </authorList>
    </citation>
    <scope>NUCLEOTIDE SEQUENCE [LARGE SCALE GENOMIC DNA]</scope>
    <source>
        <strain evidence="3 4">597/14</strain>
    </source>
</reference>
<sequence>MRLSEKYERAGVFWLPAKPERKVPGILTIANGGVVELSLHGSLDGGGLIDSLKSPGSNYIGRIVGEVVKDGYVTIEKCQYANRSFSLGKGLSQNRIRATQAFVGFGSNDDSPIEMTHFSFRVDGADAWFAKTGLEIDFGEDNEFHATYTPLKSIVTQVEDFKLVISFGHSITPSQFSLSLNQKVKFELSSDRERPVSDFMSAAFKLTNFISFGLDITVGLHDVKVGSRSLTEEVLGVKRLLEFQLYYSSLPEVLEEPEVGKSVFLFLYPDVQDKFDKVLGDWFAAYENIKSALDLYFSVATGVHRYTDGRFLALIQGLETFHRTISDETLKDEAVFRKDLARVLWSAPKDLRRWVHGRTRYGNELTLGTRLSRIMKPFASSLGNAKARSKFVNGVTDTRNYFTHYNPTLKSRALDGAELLRASYKLEALFQLCLLQTIGFTEEEISKLMKRSPKINRKMSM</sequence>
<evidence type="ECO:0000259" key="2">
    <source>
        <dbReference type="Pfam" id="PF18862"/>
    </source>
</evidence>
<evidence type="ECO:0000313" key="3">
    <source>
        <dbReference type="EMBL" id="MVF49539.1"/>
    </source>
</evidence>
<evidence type="ECO:0000313" key="4">
    <source>
        <dbReference type="Proteomes" id="UP000440965"/>
    </source>
</evidence>
<organism evidence="3 4">
    <name type="scientific">Pseudomonas monteilii</name>
    <dbReference type="NCBI Taxonomy" id="76759"/>
    <lineage>
        <taxon>Bacteria</taxon>
        <taxon>Pseudomonadati</taxon>
        <taxon>Pseudomonadota</taxon>
        <taxon>Gammaproteobacteria</taxon>
        <taxon>Pseudomonadales</taxon>
        <taxon>Pseudomonadaceae</taxon>
        <taxon>Pseudomonas</taxon>
    </lineage>
</organism>